<dbReference type="EMBL" id="CP036275">
    <property type="protein sequence ID" value="QDU40846.1"/>
    <property type="molecule type" value="Genomic_DNA"/>
</dbReference>
<evidence type="ECO:0000259" key="2">
    <source>
        <dbReference type="Pfam" id="PF08327"/>
    </source>
</evidence>
<evidence type="ECO:0000256" key="1">
    <source>
        <dbReference type="ARBA" id="ARBA00006817"/>
    </source>
</evidence>
<evidence type="ECO:0000313" key="3">
    <source>
        <dbReference type="EMBL" id="QDU40846.1"/>
    </source>
</evidence>
<dbReference type="CDD" id="cd07814">
    <property type="entry name" value="SRPBCC_CalC_Aha1-like"/>
    <property type="match status" value="1"/>
</dbReference>
<feature type="domain" description="Activator of Hsp90 ATPase homologue 1/2-like C-terminal" evidence="2">
    <location>
        <begin position="14"/>
        <end position="139"/>
    </location>
</feature>
<dbReference type="SUPFAM" id="SSF55961">
    <property type="entry name" value="Bet v1-like"/>
    <property type="match status" value="1"/>
</dbReference>
<dbReference type="AlphaFoldDB" id="A0A517ZEG2"/>
<gene>
    <name evidence="3" type="ORF">Mal4_52090</name>
</gene>
<reference evidence="3 4" key="1">
    <citation type="submission" date="2019-02" db="EMBL/GenBank/DDBJ databases">
        <title>Deep-cultivation of Planctomycetes and their phenomic and genomic characterization uncovers novel biology.</title>
        <authorList>
            <person name="Wiegand S."/>
            <person name="Jogler M."/>
            <person name="Boedeker C."/>
            <person name="Pinto D."/>
            <person name="Vollmers J."/>
            <person name="Rivas-Marin E."/>
            <person name="Kohn T."/>
            <person name="Peeters S.H."/>
            <person name="Heuer A."/>
            <person name="Rast P."/>
            <person name="Oberbeckmann S."/>
            <person name="Bunk B."/>
            <person name="Jeske O."/>
            <person name="Meyerdierks A."/>
            <person name="Storesund J.E."/>
            <person name="Kallscheuer N."/>
            <person name="Luecker S."/>
            <person name="Lage O.M."/>
            <person name="Pohl T."/>
            <person name="Merkel B.J."/>
            <person name="Hornburger P."/>
            <person name="Mueller R.-W."/>
            <person name="Bruemmer F."/>
            <person name="Labrenz M."/>
            <person name="Spormann A.M."/>
            <person name="Op den Camp H."/>
            <person name="Overmann J."/>
            <person name="Amann R."/>
            <person name="Jetten M.S.M."/>
            <person name="Mascher T."/>
            <person name="Medema M.H."/>
            <person name="Devos D.P."/>
            <person name="Kaster A.-K."/>
            <person name="Ovreas L."/>
            <person name="Rohde M."/>
            <person name="Galperin M.Y."/>
            <person name="Jogler C."/>
        </authorList>
    </citation>
    <scope>NUCLEOTIDE SEQUENCE [LARGE SCALE GENOMIC DNA]</scope>
    <source>
        <strain evidence="3 4">Mal4</strain>
    </source>
</reference>
<dbReference type="Proteomes" id="UP000320496">
    <property type="component" value="Chromosome"/>
</dbReference>
<keyword evidence="4" id="KW-1185">Reference proteome</keyword>
<dbReference type="KEGG" id="mri:Mal4_52090"/>
<protein>
    <recommendedName>
        <fullName evidence="2">Activator of Hsp90 ATPase homologue 1/2-like C-terminal domain-containing protein</fullName>
    </recommendedName>
</protein>
<comment type="similarity">
    <text evidence="1">Belongs to the AHA1 family.</text>
</comment>
<dbReference type="RefSeq" id="WP_145372094.1">
    <property type="nucleotide sequence ID" value="NZ_CP036275.1"/>
</dbReference>
<name>A0A517ZEG2_9PLAN</name>
<dbReference type="Gene3D" id="3.30.530.20">
    <property type="match status" value="1"/>
</dbReference>
<evidence type="ECO:0000313" key="4">
    <source>
        <dbReference type="Proteomes" id="UP000320496"/>
    </source>
</evidence>
<dbReference type="InterPro" id="IPR013538">
    <property type="entry name" value="ASHA1/2-like_C"/>
</dbReference>
<proteinExistence type="inferred from homology"/>
<dbReference type="OrthoDB" id="2355173at2"/>
<organism evidence="3 4">
    <name type="scientific">Maioricimonas rarisocia</name>
    <dbReference type="NCBI Taxonomy" id="2528026"/>
    <lineage>
        <taxon>Bacteria</taxon>
        <taxon>Pseudomonadati</taxon>
        <taxon>Planctomycetota</taxon>
        <taxon>Planctomycetia</taxon>
        <taxon>Planctomycetales</taxon>
        <taxon>Planctomycetaceae</taxon>
        <taxon>Maioricimonas</taxon>
    </lineage>
</organism>
<dbReference type="Pfam" id="PF08327">
    <property type="entry name" value="AHSA1"/>
    <property type="match status" value="1"/>
</dbReference>
<sequence>MTDAIRREILIPQPQEQVWQAIADSESLAEWMFPNDFEPRIGHQFTFHVPPNPKVNFEGLVVECEVLECSPPELLSFSWSAGGPVQDTRVTFQLVPASEGTRILFEHTGFDLSHPFGEHAFKGAGAGWTNMLKQLTSVVADRAAGR</sequence>
<accession>A0A517ZEG2</accession>
<dbReference type="InterPro" id="IPR023393">
    <property type="entry name" value="START-like_dom_sf"/>
</dbReference>